<keyword evidence="1" id="KW-0812">Transmembrane</keyword>
<comment type="caution">
    <text evidence="3">The sequence shown here is derived from an EMBL/GenBank/DDBJ whole genome shotgun (WGS) entry which is preliminary data.</text>
</comment>
<dbReference type="RefSeq" id="WP_191828449.1">
    <property type="nucleotide sequence ID" value="NZ_JACYHB010000004.1"/>
</dbReference>
<evidence type="ECO:0000313" key="3">
    <source>
        <dbReference type="EMBL" id="MBD8078890.1"/>
    </source>
</evidence>
<dbReference type="Pfam" id="PF13400">
    <property type="entry name" value="Tad"/>
    <property type="match status" value="1"/>
</dbReference>
<dbReference type="NCBIfam" id="TIGR03816">
    <property type="entry name" value="tadE_like_DECH"/>
    <property type="match status" value="1"/>
</dbReference>
<organism evidence="3 4">
    <name type="scientific">Cellulosimicrobium arenosum</name>
    <dbReference type="NCBI Taxonomy" id="2708133"/>
    <lineage>
        <taxon>Bacteria</taxon>
        <taxon>Bacillati</taxon>
        <taxon>Actinomycetota</taxon>
        <taxon>Actinomycetes</taxon>
        <taxon>Micrococcales</taxon>
        <taxon>Promicromonosporaceae</taxon>
        <taxon>Cellulosimicrobium</taxon>
    </lineage>
</organism>
<keyword evidence="1" id="KW-1133">Transmembrane helix</keyword>
<evidence type="ECO:0000313" key="4">
    <source>
        <dbReference type="Proteomes" id="UP000610846"/>
    </source>
</evidence>
<keyword evidence="1" id="KW-0472">Membrane</keyword>
<gene>
    <name evidence="3" type="ORF">IF651_07450</name>
</gene>
<evidence type="ECO:0000256" key="1">
    <source>
        <dbReference type="SAM" id="Phobius"/>
    </source>
</evidence>
<evidence type="ECO:0000259" key="2">
    <source>
        <dbReference type="Pfam" id="PF13400"/>
    </source>
</evidence>
<feature type="transmembrane region" description="Helical" evidence="1">
    <location>
        <begin position="33"/>
        <end position="53"/>
    </location>
</feature>
<name>A0A927G8Z5_9MICO</name>
<dbReference type="Proteomes" id="UP000610846">
    <property type="component" value="Unassembled WGS sequence"/>
</dbReference>
<dbReference type="InterPro" id="IPR021202">
    <property type="entry name" value="Rv3654c-like"/>
</dbReference>
<sequence length="141" mass="14206">MTGREHARERAPGCQENGCRDHGCRDERGSGTVLVLGIVTALVVVLLALGALAQAQVARGTAQAGADLAALAAARAQRDGWDPCERAGAVARRNGTVVTGCAAVGDGSVRVDVAGERGVRVLGVRVGSARASARAGPASLR</sequence>
<keyword evidence="4" id="KW-1185">Reference proteome</keyword>
<proteinExistence type="predicted"/>
<reference evidence="3" key="2">
    <citation type="submission" date="2020-09" db="EMBL/GenBank/DDBJ databases">
        <authorList>
            <person name="Yu Y."/>
        </authorList>
    </citation>
    <scope>NUCLEOTIDE SEQUENCE</scope>
    <source>
        <strain evidence="3">KCTC 49039</strain>
    </source>
</reference>
<accession>A0A927G8Z5</accession>
<dbReference type="AlphaFoldDB" id="A0A927G8Z5"/>
<feature type="domain" description="Putative Flp pilus-assembly TadG-like N-terminal" evidence="2">
    <location>
        <begin position="29"/>
        <end position="76"/>
    </location>
</feature>
<dbReference type="InterPro" id="IPR028087">
    <property type="entry name" value="Tad_N"/>
</dbReference>
<protein>
    <submittedName>
        <fullName evidence="3">Flp pilus-assembly TadE/G-like family protein</fullName>
    </submittedName>
</protein>
<reference evidence="3" key="1">
    <citation type="journal article" date="2018" name="Curr. Microbiol.">
        <title>Cellulosimicrobium arenosum sp. nov., Isolated from Marine Sediment Sand.</title>
        <authorList>
            <person name="Oh M."/>
            <person name="Kim J.H."/>
            <person name="Yoon J.H."/>
            <person name="Schumann P."/>
            <person name="Kim W."/>
        </authorList>
    </citation>
    <scope>NUCLEOTIDE SEQUENCE</scope>
    <source>
        <strain evidence="3">KCTC 49039</strain>
    </source>
</reference>
<dbReference type="EMBL" id="JACYHB010000004">
    <property type="protein sequence ID" value="MBD8078890.1"/>
    <property type="molecule type" value="Genomic_DNA"/>
</dbReference>